<gene>
    <name evidence="2" type="ORF">SCHCODRAFT_104233</name>
</gene>
<feature type="compositionally biased region" description="Polar residues" evidence="1">
    <location>
        <begin position="338"/>
        <end position="347"/>
    </location>
</feature>
<feature type="compositionally biased region" description="Basic and acidic residues" evidence="1">
    <location>
        <begin position="110"/>
        <end position="125"/>
    </location>
</feature>
<dbReference type="HOGENOM" id="CLU_362967_0_0_1"/>
<feature type="compositionally biased region" description="Polar residues" evidence="1">
    <location>
        <begin position="390"/>
        <end position="440"/>
    </location>
</feature>
<feature type="compositionally biased region" description="Polar residues" evidence="1">
    <location>
        <begin position="572"/>
        <end position="583"/>
    </location>
</feature>
<dbReference type="OrthoDB" id="10445127at2759"/>
<feature type="region of interest" description="Disordered" evidence="1">
    <location>
        <begin position="674"/>
        <end position="751"/>
    </location>
</feature>
<feature type="compositionally biased region" description="Basic and acidic residues" evidence="1">
    <location>
        <begin position="648"/>
        <end position="660"/>
    </location>
</feature>
<dbReference type="EMBL" id="GL377302">
    <property type="protein sequence ID" value="EFJ02536.1"/>
    <property type="molecule type" value="Genomic_DNA"/>
</dbReference>
<feature type="compositionally biased region" description="Low complexity" evidence="1">
    <location>
        <begin position="348"/>
        <end position="384"/>
    </location>
</feature>
<dbReference type="AlphaFoldDB" id="D8PRS7"/>
<organism evidence="3">
    <name type="scientific">Schizophyllum commune (strain H4-8 / FGSC 9210)</name>
    <name type="common">Split gill fungus</name>
    <dbReference type="NCBI Taxonomy" id="578458"/>
    <lineage>
        <taxon>Eukaryota</taxon>
        <taxon>Fungi</taxon>
        <taxon>Dikarya</taxon>
        <taxon>Basidiomycota</taxon>
        <taxon>Agaricomycotina</taxon>
        <taxon>Agaricomycetes</taxon>
        <taxon>Agaricomycetidae</taxon>
        <taxon>Agaricales</taxon>
        <taxon>Schizophyllaceae</taxon>
        <taxon>Schizophyllum</taxon>
    </lineage>
</organism>
<feature type="compositionally biased region" description="Polar residues" evidence="1">
    <location>
        <begin position="273"/>
        <end position="285"/>
    </location>
</feature>
<dbReference type="Proteomes" id="UP000007431">
    <property type="component" value="Unassembled WGS sequence"/>
</dbReference>
<feature type="region of interest" description="Disordered" evidence="1">
    <location>
        <begin position="599"/>
        <end position="660"/>
    </location>
</feature>
<feature type="compositionally biased region" description="Acidic residues" evidence="1">
    <location>
        <begin position="150"/>
        <end position="171"/>
    </location>
</feature>
<dbReference type="GeneID" id="9594562"/>
<feature type="compositionally biased region" description="Polar residues" evidence="1">
    <location>
        <begin position="218"/>
        <end position="232"/>
    </location>
</feature>
<feature type="region of interest" description="Disordered" evidence="1">
    <location>
        <begin position="537"/>
        <end position="585"/>
    </location>
</feature>
<dbReference type="InParanoid" id="D8PRS7"/>
<feature type="compositionally biased region" description="Polar residues" evidence="1">
    <location>
        <begin position="69"/>
        <end position="106"/>
    </location>
</feature>
<reference evidence="2 3" key="1">
    <citation type="journal article" date="2010" name="Nat. Biotechnol.">
        <title>Genome sequence of the model mushroom Schizophyllum commune.</title>
        <authorList>
            <person name="Ohm R.A."/>
            <person name="de Jong J.F."/>
            <person name="Lugones L.G."/>
            <person name="Aerts A."/>
            <person name="Kothe E."/>
            <person name="Stajich J.E."/>
            <person name="de Vries R.P."/>
            <person name="Record E."/>
            <person name="Levasseur A."/>
            <person name="Baker S.E."/>
            <person name="Bartholomew K.A."/>
            <person name="Coutinho P.M."/>
            <person name="Erdmann S."/>
            <person name="Fowler T.J."/>
            <person name="Gathman A.C."/>
            <person name="Lombard V."/>
            <person name="Henrissat B."/>
            <person name="Knabe N."/>
            <person name="Kuees U."/>
            <person name="Lilly W.W."/>
            <person name="Lindquist E."/>
            <person name="Lucas S."/>
            <person name="Magnuson J.K."/>
            <person name="Piumi F."/>
            <person name="Raudaskoski M."/>
            <person name="Salamov A."/>
            <person name="Schmutz J."/>
            <person name="Schwarze F.W.M.R."/>
            <person name="vanKuyk P.A."/>
            <person name="Horton J.S."/>
            <person name="Grigoriev I.V."/>
            <person name="Woesten H.A.B."/>
        </authorList>
    </citation>
    <scope>NUCLEOTIDE SEQUENCE [LARGE SCALE GENOMIC DNA]</scope>
    <source>
        <strain evidence="3">H4-8 / FGSC 9210</strain>
    </source>
</reference>
<feature type="compositionally biased region" description="Low complexity" evidence="1">
    <location>
        <begin position="286"/>
        <end position="310"/>
    </location>
</feature>
<dbReference type="OMA" id="DTHINGP"/>
<feature type="compositionally biased region" description="Low complexity" evidence="1">
    <location>
        <begin position="719"/>
        <end position="739"/>
    </location>
</feature>
<feature type="compositionally biased region" description="Basic and acidic residues" evidence="1">
    <location>
        <begin position="239"/>
        <end position="248"/>
    </location>
</feature>
<sequence length="770" mass="81602">MLAACTPQRLSLATPPPAPKKGASLAYIGNQADECEFQQVESLYQKMSRTHISSALPVTPPSKSSSSSAATGRGNQAKLNSSPLAGGLQSSPIAKQYQPQPSTPANRITGKREHSKPLIMKDPEQKLVLVGESDDSDTDDDYDPAKEGEEKDDEETSDESTEEDVATEPEDNGGANEPSGSGTQSNAMDAPPMASTSTSASTSRSSGLPGRFPIGYGRTQSPPLTGKRSSQDGPLEETSESKRIKSNDMDMSGPEPVSRQSSMSAPAPSTSSFTRHATTSTLFQNSSGFGTTTPSSQSSSTPSPFTRTSSAPNPFGSTNSGFGAFSGAQPHAAPTPTPSSQWFGANNQATQATPSPSAPTTQSAAQSPAPNAFTSAFASSADAFGMRRSAPSQPASTGQSGNSTMNPVNNINTSLTVSSLQPTSSATQTSHAGPSLQRISTNFSMMSASPVSAPPQQPPRDFMQESLMCHANAYSALKAFDDAVAAAHAPVLSASQPAASMSRSTAVVRPLGHSVSLPPTQPQSCLVQKLVQRHSTRTVPTLAQRSSSSLLSSSRGGAVSSSLGSPRSQRSEGPSSPLKTEGSNAWMWSETSRKIFEEERRLTIEDDKRRARKEAERARRKEEERELRRIERAAEKEALRKQRKRELKAREAEEAEERRMAAFPVPAFMYFEEQRRREKKRVEKEARRAAKKAAAAAEEMGETSLPGTWCEDEDDEESSAASSTTSDESVGSVSLSSEGGSDGPSDCELASGWGSRLRSALSWALPLATS</sequence>
<evidence type="ECO:0000256" key="1">
    <source>
        <dbReference type="SAM" id="MobiDB-lite"/>
    </source>
</evidence>
<evidence type="ECO:0000313" key="3">
    <source>
        <dbReference type="Proteomes" id="UP000007431"/>
    </source>
</evidence>
<evidence type="ECO:0000313" key="2">
    <source>
        <dbReference type="EMBL" id="EFJ02536.1"/>
    </source>
</evidence>
<feature type="region of interest" description="Disordered" evidence="1">
    <location>
        <begin position="1"/>
        <end position="24"/>
    </location>
</feature>
<feature type="compositionally biased region" description="Basic and acidic residues" evidence="1">
    <location>
        <begin position="599"/>
        <end position="640"/>
    </location>
</feature>
<feature type="compositionally biased region" description="Acidic residues" evidence="1">
    <location>
        <begin position="132"/>
        <end position="142"/>
    </location>
</feature>
<feature type="compositionally biased region" description="Polar residues" evidence="1">
    <location>
        <begin position="311"/>
        <end position="321"/>
    </location>
</feature>
<feature type="compositionally biased region" description="Low complexity" evidence="1">
    <location>
        <begin position="261"/>
        <end position="272"/>
    </location>
</feature>
<dbReference type="VEuPathDB" id="FungiDB:SCHCODRAFT_02610669"/>
<feature type="compositionally biased region" description="Basic and acidic residues" evidence="1">
    <location>
        <begin position="674"/>
        <end position="688"/>
    </location>
</feature>
<dbReference type="KEGG" id="scm:SCHCO_02610669"/>
<feature type="compositionally biased region" description="Low complexity" evidence="1">
    <location>
        <begin position="546"/>
        <end position="568"/>
    </location>
</feature>
<keyword evidence="3" id="KW-1185">Reference proteome</keyword>
<dbReference type="RefSeq" id="XP_003037438.1">
    <property type="nucleotide sequence ID" value="XM_003037392.1"/>
</dbReference>
<protein>
    <submittedName>
        <fullName evidence="2">Uncharacterized protein</fullName>
    </submittedName>
</protein>
<feature type="non-terminal residue" evidence="2">
    <location>
        <position position="770"/>
    </location>
</feature>
<feature type="compositionally biased region" description="Polar residues" evidence="1">
    <location>
        <begin position="178"/>
        <end position="187"/>
    </location>
</feature>
<name>D8PRS7_SCHCM</name>
<accession>D8PRS7</accession>
<proteinExistence type="predicted"/>
<feature type="region of interest" description="Disordered" evidence="1">
    <location>
        <begin position="54"/>
        <end position="440"/>
    </location>
</feature>
<feature type="compositionally biased region" description="Low complexity" evidence="1">
    <location>
        <begin position="194"/>
        <end position="206"/>
    </location>
</feature>